<gene>
    <name evidence="1" type="ORF">Q31b_35580</name>
</gene>
<keyword evidence="2" id="KW-1185">Reference proteome</keyword>
<sequence length="72" mass="8189">MNIAQFGSQLIRQPIERLAVSQPYRVIIFSRFPEPGLTKTRMIPALGPERAAQLQQALTTPRRVVNRNTDTQ</sequence>
<evidence type="ECO:0000313" key="2">
    <source>
        <dbReference type="Proteomes" id="UP000315471"/>
    </source>
</evidence>
<organism evidence="1 2">
    <name type="scientific">Novipirellula aureliae</name>
    <dbReference type="NCBI Taxonomy" id="2527966"/>
    <lineage>
        <taxon>Bacteria</taxon>
        <taxon>Pseudomonadati</taxon>
        <taxon>Planctomycetota</taxon>
        <taxon>Planctomycetia</taxon>
        <taxon>Pirellulales</taxon>
        <taxon>Pirellulaceae</taxon>
        <taxon>Novipirellula</taxon>
    </lineage>
</organism>
<accession>A0A5C6DSA9</accession>
<proteinExistence type="predicted"/>
<dbReference type="Proteomes" id="UP000315471">
    <property type="component" value="Unassembled WGS sequence"/>
</dbReference>
<dbReference type="EMBL" id="SJPY01000005">
    <property type="protein sequence ID" value="TWU40213.1"/>
    <property type="molecule type" value="Genomic_DNA"/>
</dbReference>
<dbReference type="OrthoDB" id="9810303at2"/>
<comment type="caution">
    <text evidence="1">The sequence shown here is derived from an EMBL/GenBank/DDBJ whole genome shotgun (WGS) entry which is preliminary data.</text>
</comment>
<protein>
    <submittedName>
        <fullName evidence="1">Uncharacterized protein</fullName>
    </submittedName>
</protein>
<dbReference type="InterPro" id="IPR029044">
    <property type="entry name" value="Nucleotide-diphossugar_trans"/>
</dbReference>
<evidence type="ECO:0000313" key="1">
    <source>
        <dbReference type="EMBL" id="TWU40213.1"/>
    </source>
</evidence>
<dbReference type="Gene3D" id="3.90.550.10">
    <property type="entry name" value="Spore Coat Polysaccharide Biosynthesis Protein SpsA, Chain A"/>
    <property type="match status" value="1"/>
</dbReference>
<reference evidence="1 2" key="1">
    <citation type="submission" date="2019-02" db="EMBL/GenBank/DDBJ databases">
        <title>Deep-cultivation of Planctomycetes and their phenomic and genomic characterization uncovers novel biology.</title>
        <authorList>
            <person name="Wiegand S."/>
            <person name="Jogler M."/>
            <person name="Boedeker C."/>
            <person name="Pinto D."/>
            <person name="Vollmers J."/>
            <person name="Rivas-Marin E."/>
            <person name="Kohn T."/>
            <person name="Peeters S.H."/>
            <person name="Heuer A."/>
            <person name="Rast P."/>
            <person name="Oberbeckmann S."/>
            <person name="Bunk B."/>
            <person name="Jeske O."/>
            <person name="Meyerdierks A."/>
            <person name="Storesund J.E."/>
            <person name="Kallscheuer N."/>
            <person name="Luecker S."/>
            <person name="Lage O.M."/>
            <person name="Pohl T."/>
            <person name="Merkel B.J."/>
            <person name="Hornburger P."/>
            <person name="Mueller R.-W."/>
            <person name="Bruemmer F."/>
            <person name="Labrenz M."/>
            <person name="Spormann A.M."/>
            <person name="Op Den Camp H."/>
            <person name="Overmann J."/>
            <person name="Amann R."/>
            <person name="Jetten M.S.M."/>
            <person name="Mascher T."/>
            <person name="Medema M.H."/>
            <person name="Devos D.P."/>
            <person name="Kaster A.-K."/>
            <person name="Ovreas L."/>
            <person name="Rohde M."/>
            <person name="Galperin M.Y."/>
            <person name="Jogler C."/>
        </authorList>
    </citation>
    <scope>NUCLEOTIDE SEQUENCE [LARGE SCALE GENOMIC DNA]</scope>
    <source>
        <strain evidence="1 2">Q31b</strain>
    </source>
</reference>
<dbReference type="AlphaFoldDB" id="A0A5C6DSA9"/>
<name>A0A5C6DSA9_9BACT</name>